<dbReference type="AlphaFoldDB" id="A0A6J0TQX7"/>
<dbReference type="PROSITE" id="PS50003">
    <property type="entry name" value="PH_DOMAIN"/>
    <property type="match status" value="1"/>
</dbReference>
<evidence type="ECO:0000313" key="8">
    <source>
        <dbReference type="RefSeq" id="XP_020649933.2"/>
    </source>
</evidence>
<dbReference type="CTD" id="55620"/>
<dbReference type="SUPFAM" id="SSF55550">
    <property type="entry name" value="SH2 domain"/>
    <property type="match status" value="1"/>
</dbReference>
<dbReference type="Proteomes" id="UP001652642">
    <property type="component" value="Chromosome 7"/>
</dbReference>
<dbReference type="GeneID" id="110079319"/>
<dbReference type="KEGG" id="pvt:110079319"/>
<dbReference type="OrthoDB" id="6086001at2759"/>
<feature type="compositionally biased region" description="Pro residues" evidence="4">
    <location>
        <begin position="310"/>
        <end position="324"/>
    </location>
</feature>
<keyword evidence="2 3" id="KW-0727">SH2 domain</keyword>
<keyword evidence="1" id="KW-0597">Phosphoprotein</keyword>
<reference evidence="8" key="1">
    <citation type="submission" date="2025-08" db="UniProtKB">
        <authorList>
            <consortium name="RefSeq"/>
        </authorList>
    </citation>
    <scope>IDENTIFICATION</scope>
</reference>
<dbReference type="RefSeq" id="XP_020649933.2">
    <property type="nucleotide sequence ID" value="XM_020794274.2"/>
</dbReference>
<dbReference type="InParanoid" id="A0A6J0TQX7"/>
<evidence type="ECO:0000256" key="1">
    <source>
        <dbReference type="ARBA" id="ARBA00022553"/>
    </source>
</evidence>
<dbReference type="InterPro" id="IPR039111">
    <property type="entry name" value="STAP1/STAP2"/>
</dbReference>
<feature type="domain" description="PH" evidence="6">
    <location>
        <begin position="17"/>
        <end position="119"/>
    </location>
</feature>
<dbReference type="PROSITE" id="PS50001">
    <property type="entry name" value="SH2"/>
    <property type="match status" value="1"/>
</dbReference>
<dbReference type="PANTHER" id="PTHR16186">
    <property type="entry name" value="SIGNAL-TRANSDUCING ADAPTOR PROTEIN-RELATED"/>
    <property type="match status" value="1"/>
</dbReference>
<organism evidence="7 8">
    <name type="scientific">Pogona vitticeps</name>
    <name type="common">central bearded dragon</name>
    <dbReference type="NCBI Taxonomy" id="103695"/>
    <lineage>
        <taxon>Eukaryota</taxon>
        <taxon>Metazoa</taxon>
        <taxon>Chordata</taxon>
        <taxon>Craniata</taxon>
        <taxon>Vertebrata</taxon>
        <taxon>Euteleostomi</taxon>
        <taxon>Lepidosauria</taxon>
        <taxon>Squamata</taxon>
        <taxon>Bifurcata</taxon>
        <taxon>Unidentata</taxon>
        <taxon>Episquamata</taxon>
        <taxon>Toxicofera</taxon>
        <taxon>Iguania</taxon>
        <taxon>Acrodonta</taxon>
        <taxon>Agamidae</taxon>
        <taxon>Amphibolurinae</taxon>
        <taxon>Pogona</taxon>
    </lineage>
</organism>
<sequence length="394" mass="44630">MATPRPSARKPKATPPPHYYEGFLQKKNPWEKDYQRYWAGLHGLLLYFYNASRDVQYVEKIDLADFVSLTDETPPRTAGTWSSEGVRMTLKTRTREVMLKLESLESREMWRGIILTVVELKVPSTLALLPGHLYMLSEALEKEKQRRSKPSQPNVKEEKELPSCFFRVSRTEAEVLLEKNENCGNMLLRPGGDGKSISVTTRQDVNGTVTVKHYKIQVDCGEYIIDVEEPFRCSSLAQVVEFFVTNSKRVLVPLSVDESYAMTLEIMEMDKESGESISVPAKTAGAPPKHLKGSPGGEKPSLPPRDRPPLPRPPPVPPVKPPVPTREDQPEHVYMQEDPPEQTYMNDASPVFRSPPKVTQRTSGRLASLPRSFSIGMSEELERKLQERRATLQE</sequence>
<evidence type="ECO:0000259" key="6">
    <source>
        <dbReference type="PROSITE" id="PS50003"/>
    </source>
</evidence>
<dbReference type="InterPro" id="IPR011993">
    <property type="entry name" value="PH-like_dom_sf"/>
</dbReference>
<dbReference type="Pfam" id="PF00169">
    <property type="entry name" value="PH"/>
    <property type="match status" value="1"/>
</dbReference>
<feature type="region of interest" description="Disordered" evidence="4">
    <location>
        <begin position="273"/>
        <end position="375"/>
    </location>
</feature>
<dbReference type="Gene3D" id="3.30.505.10">
    <property type="entry name" value="SH2 domain"/>
    <property type="match status" value="1"/>
</dbReference>
<dbReference type="InterPro" id="IPR001849">
    <property type="entry name" value="PH_domain"/>
</dbReference>
<feature type="compositionally biased region" description="Basic and acidic residues" evidence="4">
    <location>
        <begin position="325"/>
        <end position="335"/>
    </location>
</feature>
<dbReference type="InterPro" id="IPR036860">
    <property type="entry name" value="SH2_dom_sf"/>
</dbReference>
<evidence type="ECO:0000313" key="7">
    <source>
        <dbReference type="Proteomes" id="UP001652642"/>
    </source>
</evidence>
<evidence type="ECO:0000256" key="2">
    <source>
        <dbReference type="ARBA" id="ARBA00022999"/>
    </source>
</evidence>
<dbReference type="SMART" id="SM00233">
    <property type="entry name" value="PH"/>
    <property type="match status" value="1"/>
</dbReference>
<gene>
    <name evidence="8" type="primary">STAP2</name>
</gene>
<dbReference type="Pfam" id="PF00017">
    <property type="entry name" value="SH2"/>
    <property type="match status" value="1"/>
</dbReference>
<protein>
    <submittedName>
        <fullName evidence="8">Signal-transducing adaptor protein 2</fullName>
    </submittedName>
</protein>
<evidence type="ECO:0000256" key="4">
    <source>
        <dbReference type="SAM" id="MobiDB-lite"/>
    </source>
</evidence>
<feature type="domain" description="SH2" evidence="5">
    <location>
        <begin position="167"/>
        <end position="243"/>
    </location>
</feature>
<evidence type="ECO:0000256" key="3">
    <source>
        <dbReference type="PROSITE-ProRule" id="PRU00191"/>
    </source>
</evidence>
<dbReference type="PANTHER" id="PTHR16186:SF11">
    <property type="entry name" value="SIGNAL-TRANSDUCING ADAPTOR PROTEIN 2"/>
    <property type="match status" value="1"/>
</dbReference>
<name>A0A6J0TQX7_9SAUR</name>
<dbReference type="GO" id="GO:0035591">
    <property type="term" value="F:signaling adaptor activity"/>
    <property type="evidence" value="ECO:0007669"/>
    <property type="project" value="InterPro"/>
</dbReference>
<accession>A0A6J0TQX7</accession>
<dbReference type="InterPro" id="IPR000980">
    <property type="entry name" value="SH2"/>
</dbReference>
<dbReference type="SUPFAM" id="SSF50729">
    <property type="entry name" value="PH domain-like"/>
    <property type="match status" value="1"/>
</dbReference>
<dbReference type="Gene3D" id="2.30.29.30">
    <property type="entry name" value="Pleckstrin-homology domain (PH domain)/Phosphotyrosine-binding domain (PTB)"/>
    <property type="match status" value="1"/>
</dbReference>
<evidence type="ECO:0000259" key="5">
    <source>
        <dbReference type="PROSITE" id="PS50001"/>
    </source>
</evidence>
<proteinExistence type="predicted"/>
<keyword evidence="7" id="KW-1185">Reference proteome</keyword>